<sequence length="196" mass="22894">MKNKIEEHFDEIGGVTFNASNQVSSKEFEHEINILEEYFSSKINNVLLETWFQYNGQIFKESIGIEVKENIPILGDSKFIDFGRFFSIVNRGDNVFGMIKSNDDIFNKHFLPFSEALEGDFFAYNIIDKGVYYILHDFNENEKPNYKVSDSVENFFLSLKRETQDQLEENNTPKLVKEKVSSSLLDKLKKFKKDNP</sequence>
<name>A0A127VGQ5_9SPHI</name>
<keyword evidence="2" id="KW-1185">Reference proteome</keyword>
<dbReference type="RefSeq" id="WP_068403290.1">
    <property type="nucleotide sequence ID" value="NZ_CP014504.1"/>
</dbReference>
<dbReference type="OrthoDB" id="1094756at2"/>
<protein>
    <recommendedName>
        <fullName evidence="3">Knr4/Smi1-like domain-containing protein</fullName>
    </recommendedName>
</protein>
<evidence type="ECO:0000313" key="1">
    <source>
        <dbReference type="EMBL" id="AMQ00351.1"/>
    </source>
</evidence>
<dbReference type="Proteomes" id="UP000071561">
    <property type="component" value="Chromosome"/>
</dbReference>
<dbReference type="AlphaFoldDB" id="A0A127VGQ5"/>
<accession>A0A127VGQ5</accession>
<reference evidence="1 2" key="1">
    <citation type="submission" date="2016-03" db="EMBL/GenBank/DDBJ databases">
        <title>Complete genome sequence of Pedobacter cryoconitis PAMC 27485.</title>
        <authorList>
            <person name="Lee J."/>
            <person name="Kim O.-S."/>
        </authorList>
    </citation>
    <scope>NUCLEOTIDE SEQUENCE [LARGE SCALE GENOMIC DNA]</scope>
    <source>
        <strain evidence="1 2">PAMC 27485</strain>
    </source>
</reference>
<evidence type="ECO:0000313" key="2">
    <source>
        <dbReference type="Proteomes" id="UP000071561"/>
    </source>
</evidence>
<dbReference type="PATRIC" id="fig|188932.3.peg.3626"/>
<dbReference type="KEGG" id="pcm:AY601_3485"/>
<organism evidence="1 2">
    <name type="scientific">Pedobacter cryoconitis</name>
    <dbReference type="NCBI Taxonomy" id="188932"/>
    <lineage>
        <taxon>Bacteria</taxon>
        <taxon>Pseudomonadati</taxon>
        <taxon>Bacteroidota</taxon>
        <taxon>Sphingobacteriia</taxon>
        <taxon>Sphingobacteriales</taxon>
        <taxon>Sphingobacteriaceae</taxon>
        <taxon>Pedobacter</taxon>
    </lineage>
</organism>
<evidence type="ECO:0008006" key="3">
    <source>
        <dbReference type="Google" id="ProtNLM"/>
    </source>
</evidence>
<dbReference type="EMBL" id="CP014504">
    <property type="protein sequence ID" value="AMQ00351.1"/>
    <property type="molecule type" value="Genomic_DNA"/>
</dbReference>
<proteinExistence type="predicted"/>
<gene>
    <name evidence="1" type="ORF">AY601_3485</name>
</gene>